<dbReference type="PANTHER" id="PTHR31044">
    <property type="entry name" value="BETA-1,3 GLUCANASE"/>
    <property type="match status" value="1"/>
</dbReference>
<reference evidence="4" key="2">
    <citation type="submission" date="2019-01" db="UniProtKB">
        <authorList>
            <consortium name="EnsemblPlants"/>
        </authorList>
    </citation>
    <scope>IDENTIFICATION</scope>
    <source>
        <strain evidence="4">cv. Heinz 1706</strain>
    </source>
</reference>
<dbReference type="Gene3D" id="1.20.58.1040">
    <property type="match status" value="1"/>
</dbReference>
<evidence type="ECO:0000256" key="1">
    <source>
        <dbReference type="ARBA" id="ARBA00022729"/>
    </source>
</evidence>
<reference evidence="4" key="1">
    <citation type="journal article" date="2012" name="Nature">
        <title>The tomato genome sequence provides insights into fleshy fruit evolution.</title>
        <authorList>
            <consortium name="Tomato Genome Consortium"/>
        </authorList>
    </citation>
    <scope>NUCLEOTIDE SEQUENCE [LARGE SCALE GENOMIC DNA]</scope>
    <source>
        <strain evidence="4">cv. Heinz 1706</strain>
    </source>
</reference>
<proteinExistence type="predicted"/>
<dbReference type="InParanoid" id="A0A3Q7IAJ9"/>
<dbReference type="KEGG" id="sly:101251109"/>
<accession>A0A3Q7IAJ9</accession>
<sequence length="112" mass="12383">MAKLILTLLFLLLSYFSGSLTLGDDQKTWCVAKPSSDENALEQNLNFACPIVNCNIFNEGGPCFLPNNSMNHASIAMNLYYQSKGSQFWDYSFGNSGLVVLTDPSYGSCIYE</sequence>
<name>A0A3Q7IAJ9_SOLLC</name>
<feature type="signal peptide" evidence="2">
    <location>
        <begin position="1"/>
        <end position="21"/>
    </location>
</feature>
<dbReference type="AlphaFoldDB" id="A0A3Q7IAJ9"/>
<dbReference type="GeneID" id="101251109"/>
<evidence type="ECO:0000313" key="4">
    <source>
        <dbReference type="EnsemblPlants" id="Solyc07g062020.2.1"/>
    </source>
</evidence>
<feature type="domain" description="X8" evidence="3">
    <location>
        <begin position="28"/>
        <end position="111"/>
    </location>
</feature>
<dbReference type="Gramene" id="Solyc07g062020.2.1">
    <property type="protein sequence ID" value="Solyc07g062020.2.1"/>
    <property type="gene ID" value="Solyc07g062020.2"/>
</dbReference>
<dbReference type="Proteomes" id="UP000004994">
    <property type="component" value="Chromosome 7"/>
</dbReference>
<dbReference type="PaxDb" id="4081-Solyc07g062020.1.1"/>
<dbReference type="STRING" id="4081.A0A3Q7IAJ9"/>
<dbReference type="InterPro" id="IPR012946">
    <property type="entry name" value="X8"/>
</dbReference>
<dbReference type="PANTHER" id="PTHR31044:SF93">
    <property type="entry name" value="X8 DOMAIN-CONTAINING PROTEIN"/>
    <property type="match status" value="1"/>
</dbReference>
<evidence type="ECO:0000259" key="3">
    <source>
        <dbReference type="SMART" id="SM00768"/>
    </source>
</evidence>
<dbReference type="Pfam" id="PF07983">
    <property type="entry name" value="X8"/>
    <property type="match status" value="1"/>
</dbReference>
<feature type="chain" id="PRO_5018656191" description="X8 domain-containing protein" evidence="2">
    <location>
        <begin position="22"/>
        <end position="112"/>
    </location>
</feature>
<dbReference type="GO" id="GO:0009506">
    <property type="term" value="C:plasmodesma"/>
    <property type="evidence" value="ECO:0007669"/>
    <property type="project" value="UniProtKB-ARBA"/>
</dbReference>
<dbReference type="OrthoDB" id="1928574at2759"/>
<evidence type="ECO:0000313" key="5">
    <source>
        <dbReference type="Proteomes" id="UP000004994"/>
    </source>
</evidence>
<keyword evidence="1 2" id="KW-0732">Signal</keyword>
<evidence type="ECO:0000256" key="2">
    <source>
        <dbReference type="SAM" id="SignalP"/>
    </source>
</evidence>
<dbReference type="EnsemblPlants" id="Solyc07g062020.2.1">
    <property type="protein sequence ID" value="Solyc07g062020.2.1"/>
    <property type="gene ID" value="Solyc07g062020.2"/>
</dbReference>
<keyword evidence="5" id="KW-1185">Reference proteome</keyword>
<dbReference type="SMART" id="SM00768">
    <property type="entry name" value="X8"/>
    <property type="match status" value="1"/>
</dbReference>
<protein>
    <recommendedName>
        <fullName evidence="3">X8 domain-containing protein</fullName>
    </recommendedName>
</protein>
<dbReference type="InterPro" id="IPR044788">
    <property type="entry name" value="X8_dom_prot"/>
</dbReference>
<organism evidence="4">
    <name type="scientific">Solanum lycopersicum</name>
    <name type="common">Tomato</name>
    <name type="synonym">Lycopersicon esculentum</name>
    <dbReference type="NCBI Taxonomy" id="4081"/>
    <lineage>
        <taxon>Eukaryota</taxon>
        <taxon>Viridiplantae</taxon>
        <taxon>Streptophyta</taxon>
        <taxon>Embryophyta</taxon>
        <taxon>Tracheophyta</taxon>
        <taxon>Spermatophyta</taxon>
        <taxon>Magnoliopsida</taxon>
        <taxon>eudicotyledons</taxon>
        <taxon>Gunneridae</taxon>
        <taxon>Pentapetalae</taxon>
        <taxon>asterids</taxon>
        <taxon>lamiids</taxon>
        <taxon>Solanales</taxon>
        <taxon>Solanaceae</taxon>
        <taxon>Solanoideae</taxon>
        <taxon>Solaneae</taxon>
        <taxon>Solanum</taxon>
        <taxon>Solanum subgen. Lycopersicon</taxon>
    </lineage>
</organism>
<dbReference type="OMA" id="CTIFGER"/>